<dbReference type="Pfam" id="PF13524">
    <property type="entry name" value="Glyco_trans_1_2"/>
    <property type="match status" value="1"/>
</dbReference>
<dbReference type="AlphaFoldDB" id="A0A265UUM7"/>
<name>A0A265UUM7_9FLAO</name>
<feature type="domain" description="Spore protein YkvP/CgeB glycosyl transferase-like" evidence="1">
    <location>
        <begin position="261"/>
        <end position="373"/>
    </location>
</feature>
<organism evidence="2 3">
    <name type="scientific">Winogradskyella aurantia</name>
    <dbReference type="NCBI Taxonomy" id="1915063"/>
    <lineage>
        <taxon>Bacteria</taxon>
        <taxon>Pseudomonadati</taxon>
        <taxon>Bacteroidota</taxon>
        <taxon>Flavobacteriia</taxon>
        <taxon>Flavobacteriales</taxon>
        <taxon>Flavobacteriaceae</taxon>
        <taxon>Winogradskyella</taxon>
    </lineage>
</organism>
<evidence type="ECO:0000259" key="1">
    <source>
        <dbReference type="Pfam" id="PF13524"/>
    </source>
</evidence>
<keyword evidence="2" id="KW-0808">Transferase</keyword>
<dbReference type="GO" id="GO:0016740">
    <property type="term" value="F:transferase activity"/>
    <property type="evidence" value="ECO:0007669"/>
    <property type="project" value="UniProtKB-KW"/>
</dbReference>
<protein>
    <submittedName>
        <fullName evidence="2">Glycosyl transferase family 1</fullName>
    </submittedName>
</protein>
<sequence length="383" mass="44540">MKILLVGEYSRLHNSLKEGLLKLGHEVILLGANDGFKDYPVDLSIKKKYDKGFLKKFKNLLYLLFKFDLESQQIKRQILGLKPKISNYDIVQFINEASFGCTAKIEKEIFDCISSWNNNTYLLSCGSDYISINYAYQKKFRYSILTPYFKGHKTQLESSYGLKFLKPEFKSLHEFIFSKINGVIASDMDYHIPLKGHPKYLGLVPNPINTDQLIHQPLETNEKIIIFHGINETNYYKKGNDIFERALIAIQKKFSDNVEIITTRSIPYNIYIKAYDKAHIVLDMVYAYDQGYNALEAMSKGKVVFTGAEKEWRSFYGIEENTIAINALPDVDDIIQKLEWLIENPQKLKEISNNARKFIESHHNYIDSAKQYVDLWQNNSRKD</sequence>
<proteinExistence type="predicted"/>
<dbReference type="OrthoDB" id="6638088at2"/>
<reference evidence="2 3" key="1">
    <citation type="submission" date="2017-05" db="EMBL/GenBank/DDBJ databases">
        <title>The draft genome sequence of Idiomarina salinarum WNB302.</title>
        <authorList>
            <person name="Sun Y."/>
            <person name="Chen B."/>
            <person name="Du Z."/>
        </authorList>
    </citation>
    <scope>NUCLEOTIDE SEQUENCE [LARGE SCALE GENOMIC DNA]</scope>
    <source>
        <strain evidence="2 3">WNB302</strain>
    </source>
</reference>
<dbReference type="RefSeq" id="WP_094967790.1">
    <property type="nucleotide sequence ID" value="NZ_NGJN01000003.1"/>
</dbReference>
<evidence type="ECO:0000313" key="2">
    <source>
        <dbReference type="EMBL" id="OZV69019.1"/>
    </source>
</evidence>
<dbReference type="Gene3D" id="3.40.50.2000">
    <property type="entry name" value="Glycogen Phosphorylase B"/>
    <property type="match status" value="1"/>
</dbReference>
<keyword evidence="3" id="KW-1185">Reference proteome</keyword>
<comment type="caution">
    <text evidence="2">The sequence shown here is derived from an EMBL/GenBank/DDBJ whole genome shotgun (WGS) entry which is preliminary data.</text>
</comment>
<accession>A0A265UUM7</accession>
<evidence type="ECO:0000313" key="3">
    <source>
        <dbReference type="Proteomes" id="UP000216840"/>
    </source>
</evidence>
<dbReference type="EMBL" id="NGJN01000003">
    <property type="protein sequence ID" value="OZV69019.1"/>
    <property type="molecule type" value="Genomic_DNA"/>
</dbReference>
<dbReference type="InterPro" id="IPR055259">
    <property type="entry name" value="YkvP/CgeB_Glyco_trans-like"/>
</dbReference>
<dbReference type="SUPFAM" id="SSF53756">
    <property type="entry name" value="UDP-Glycosyltransferase/glycogen phosphorylase"/>
    <property type="match status" value="1"/>
</dbReference>
<dbReference type="Proteomes" id="UP000216840">
    <property type="component" value="Unassembled WGS sequence"/>
</dbReference>
<gene>
    <name evidence="2" type="ORF">CA834_06035</name>
</gene>